<dbReference type="Proteomes" id="UP000694420">
    <property type="component" value="Unplaced"/>
</dbReference>
<dbReference type="GO" id="GO:0031267">
    <property type="term" value="F:small GTPase binding"/>
    <property type="evidence" value="ECO:0007669"/>
    <property type="project" value="TreeGrafter"/>
</dbReference>
<dbReference type="Ensembl" id="ENSNPET00000019477.1">
    <property type="protein sequence ID" value="ENSNPEP00000018989.1"/>
    <property type="gene ID" value="ENSNPEG00000014156.1"/>
</dbReference>
<accession>A0A8C7A1R5</accession>
<dbReference type="AlphaFoldDB" id="A0A8C7A1R5"/>
<organism evidence="2 3">
    <name type="scientific">Nothoprocta perdicaria</name>
    <name type="common">Chilean tinamou</name>
    <name type="synonym">Crypturus perdicarius</name>
    <dbReference type="NCBI Taxonomy" id="30464"/>
    <lineage>
        <taxon>Eukaryota</taxon>
        <taxon>Metazoa</taxon>
        <taxon>Chordata</taxon>
        <taxon>Craniata</taxon>
        <taxon>Vertebrata</taxon>
        <taxon>Euteleostomi</taxon>
        <taxon>Archelosauria</taxon>
        <taxon>Archosauria</taxon>
        <taxon>Dinosauria</taxon>
        <taxon>Saurischia</taxon>
        <taxon>Theropoda</taxon>
        <taxon>Coelurosauria</taxon>
        <taxon>Aves</taxon>
        <taxon>Palaeognathae</taxon>
        <taxon>Tinamiformes</taxon>
        <taxon>Tinamidae</taxon>
        <taxon>Nothoprocta</taxon>
    </lineage>
</organism>
<proteinExistence type="predicted"/>
<protein>
    <submittedName>
        <fullName evidence="2">Uncharacterized protein</fullName>
    </submittedName>
</protein>
<feature type="compositionally biased region" description="Basic and acidic residues" evidence="1">
    <location>
        <begin position="22"/>
        <end position="32"/>
    </location>
</feature>
<dbReference type="PANTHER" id="PTHR18911">
    <property type="entry name" value="CTCL TUMOR ANTIGEN HD-CL-01"/>
    <property type="match status" value="1"/>
</dbReference>
<feature type="region of interest" description="Disordered" evidence="1">
    <location>
        <begin position="1"/>
        <end position="91"/>
    </location>
</feature>
<dbReference type="PANTHER" id="PTHR18911:SF5">
    <property type="entry name" value="COILED-COIL DOMAIN-CONTAINING PROTEIN 186"/>
    <property type="match status" value="1"/>
</dbReference>
<dbReference type="GO" id="GO:0005802">
    <property type="term" value="C:trans-Golgi network"/>
    <property type="evidence" value="ECO:0007669"/>
    <property type="project" value="TreeGrafter"/>
</dbReference>
<dbReference type="GO" id="GO:0099518">
    <property type="term" value="P:vesicle cytoskeletal trafficking"/>
    <property type="evidence" value="ECO:0007669"/>
    <property type="project" value="TreeGrafter"/>
</dbReference>
<keyword evidence="3" id="KW-1185">Reference proteome</keyword>
<evidence type="ECO:0000313" key="3">
    <source>
        <dbReference type="Proteomes" id="UP000694420"/>
    </source>
</evidence>
<sequence>MPSTLEPVSQLDDTDSNSPANKKPDKIPKMKDSSSICCAGNDADTLERESKLLPLNHDSTGTDPSHGSLAGGQEQQCVPDHGGGGDCPANIGLERTVEGAKKTGHFAGGDFDPKSNQTEQSLMEILQELREESDFMKRSTDKIYSESPYDTDCTKKLISTIHQTSSQEDLLEEIESELLSTDFSKECKCPNGVRKGEHALAVFEKCVQDKYLEQEQTIRK</sequence>
<reference evidence="2" key="2">
    <citation type="submission" date="2025-09" db="UniProtKB">
        <authorList>
            <consortium name="Ensembl"/>
        </authorList>
    </citation>
    <scope>IDENTIFICATION</scope>
</reference>
<reference evidence="2" key="1">
    <citation type="submission" date="2025-08" db="UniProtKB">
        <authorList>
            <consortium name="Ensembl"/>
        </authorList>
    </citation>
    <scope>IDENTIFICATION</scope>
</reference>
<evidence type="ECO:0000256" key="1">
    <source>
        <dbReference type="SAM" id="MobiDB-lite"/>
    </source>
</evidence>
<name>A0A8C7A1R5_NOTPE</name>
<evidence type="ECO:0000313" key="2">
    <source>
        <dbReference type="Ensembl" id="ENSNPEP00000018989.1"/>
    </source>
</evidence>
<dbReference type="InterPro" id="IPR038830">
    <property type="entry name" value="CCDC186"/>
</dbReference>